<keyword evidence="2 3" id="KW-0067">ATP-binding</keyword>
<dbReference type="FunFam" id="3.30.30.30:FF:000001">
    <property type="entry name" value="heat shock 70 kDa protein-like"/>
    <property type="match status" value="1"/>
</dbReference>
<dbReference type="PANTHER" id="PTHR19375">
    <property type="entry name" value="HEAT SHOCK PROTEIN 70KDA"/>
    <property type="match status" value="1"/>
</dbReference>
<dbReference type="Gene3D" id="3.90.640.10">
    <property type="entry name" value="Actin, Chain A, domain 4"/>
    <property type="match status" value="1"/>
</dbReference>
<dbReference type="InterPro" id="IPR018181">
    <property type="entry name" value="Heat_shock_70_CS"/>
</dbReference>
<evidence type="ECO:0000256" key="2">
    <source>
        <dbReference type="ARBA" id="ARBA00022840"/>
    </source>
</evidence>
<dbReference type="FunFam" id="3.30.420.40:FF:000004">
    <property type="entry name" value="Molecular chaperone DnaK"/>
    <property type="match status" value="1"/>
</dbReference>
<evidence type="ECO:0000313" key="4">
    <source>
        <dbReference type="EMBL" id="GBG81093.1"/>
    </source>
</evidence>
<dbReference type="Proteomes" id="UP000265515">
    <property type="component" value="Unassembled WGS sequence"/>
</dbReference>
<dbReference type="AlphaFoldDB" id="A0A388LFU7"/>
<protein>
    <submittedName>
        <fullName evidence="4">Uncharacterized protein</fullName>
    </submittedName>
</protein>
<dbReference type="EMBL" id="BFEA01000364">
    <property type="protein sequence ID" value="GBG81093.1"/>
    <property type="molecule type" value="Genomic_DNA"/>
</dbReference>
<keyword evidence="5" id="KW-1185">Reference proteome</keyword>
<comment type="similarity">
    <text evidence="3">Belongs to the heat shock protein 70 family.</text>
</comment>
<dbReference type="STRING" id="69332.A0A388LFU7"/>
<dbReference type="Gene3D" id="3.30.30.30">
    <property type="match status" value="1"/>
</dbReference>
<dbReference type="Gene3D" id="2.60.34.10">
    <property type="entry name" value="Substrate Binding Domain Of DNAk, Chain A, domain 1"/>
    <property type="match status" value="1"/>
</dbReference>
<dbReference type="Pfam" id="PF00012">
    <property type="entry name" value="HSP70"/>
    <property type="match status" value="1"/>
</dbReference>
<dbReference type="InterPro" id="IPR043129">
    <property type="entry name" value="ATPase_NBD"/>
</dbReference>
<dbReference type="GO" id="GO:0140662">
    <property type="term" value="F:ATP-dependent protein folding chaperone"/>
    <property type="evidence" value="ECO:0007669"/>
    <property type="project" value="InterPro"/>
</dbReference>
<dbReference type="PROSITE" id="PS00297">
    <property type="entry name" value="HSP70_1"/>
    <property type="match status" value="1"/>
</dbReference>
<dbReference type="Gramene" id="GBG81093">
    <property type="protein sequence ID" value="GBG81093"/>
    <property type="gene ID" value="CBR_g31650"/>
</dbReference>
<dbReference type="Gene3D" id="3.30.420.40">
    <property type="match status" value="2"/>
</dbReference>
<accession>A0A388LFU7</accession>
<dbReference type="InterPro" id="IPR013126">
    <property type="entry name" value="Hsp_70_fam"/>
</dbReference>
<dbReference type="SUPFAM" id="SSF53067">
    <property type="entry name" value="Actin-like ATPase domain"/>
    <property type="match status" value="2"/>
</dbReference>
<evidence type="ECO:0000313" key="5">
    <source>
        <dbReference type="Proteomes" id="UP000265515"/>
    </source>
</evidence>
<organism evidence="4 5">
    <name type="scientific">Chara braunii</name>
    <name type="common">Braun's stonewort</name>
    <dbReference type="NCBI Taxonomy" id="69332"/>
    <lineage>
        <taxon>Eukaryota</taxon>
        <taxon>Viridiplantae</taxon>
        <taxon>Streptophyta</taxon>
        <taxon>Charophyceae</taxon>
        <taxon>Charales</taxon>
        <taxon>Characeae</taxon>
        <taxon>Chara</taxon>
    </lineage>
</organism>
<dbReference type="GO" id="GO:0005524">
    <property type="term" value="F:ATP binding"/>
    <property type="evidence" value="ECO:0007669"/>
    <property type="project" value="UniProtKB-KW"/>
</dbReference>
<sequence>MASIGIDLGTSFCCVGVSRRGRVEIIPFETGSRLMPSFVGFTESGREVGEAARLSSVEDPENVFYEAKRLIGREFTDDCVQRDLKQWPFKVVRGESGSAALQLGDGALAGVRHKTFAPEEIAAMLLSKMKETAEDYLSCEVESAVITVPAYFNDSQRRATRDAGRIAGLNVLRLLNEPTAAAHAYLDHKIIPVVREETSRAVSQALVLRNPASLAVGNRGSSEDGEKVLVFDLGGGTFDVAILRVCGSKCKVLVLNGDTHLGGADFDNNLVRHVFDQLATRQPGRSVGWQSDPRFQSKLKKACVLAKHVLTNHQMAYVEAGNERIPITRATFDKINGVLFRRCMDIVQKALDDAKLSASQISNVLLVGGSSRIPKIKAMLKTMFNGKQPQQCLHPDEAVAHGAAVLADILGGDKCVDRSILPVQEVTPLSLGVGLRLDRILQLIPRNTDLPAEQTQRLTTGSDWETSMCFRIYEGERPVPEENHYLGELELAGFKPREAGEAEADLHVRIDEDCIVHVSATGVKNHSEPGKRACAVITNTGPLSESAIQSMIADAESYKREDKEFLRCCQVWDQLDLRAREARKAIAGVGYPLRDSLQSLITEILDDDHAASAVRRGMGYVQQKRRELELACKSAGI</sequence>
<dbReference type="InterPro" id="IPR029047">
    <property type="entry name" value="HSP70_peptide-bd_sf"/>
</dbReference>
<reference evidence="4 5" key="1">
    <citation type="journal article" date="2018" name="Cell">
        <title>The Chara Genome: Secondary Complexity and Implications for Plant Terrestrialization.</title>
        <authorList>
            <person name="Nishiyama T."/>
            <person name="Sakayama H."/>
            <person name="Vries J.D."/>
            <person name="Buschmann H."/>
            <person name="Saint-Marcoux D."/>
            <person name="Ullrich K.K."/>
            <person name="Haas F.B."/>
            <person name="Vanderstraeten L."/>
            <person name="Becker D."/>
            <person name="Lang D."/>
            <person name="Vosolsobe S."/>
            <person name="Rombauts S."/>
            <person name="Wilhelmsson P.K.I."/>
            <person name="Janitza P."/>
            <person name="Kern R."/>
            <person name="Heyl A."/>
            <person name="Rumpler F."/>
            <person name="Villalobos L.I.A.C."/>
            <person name="Clay J.M."/>
            <person name="Skokan R."/>
            <person name="Toyoda A."/>
            <person name="Suzuki Y."/>
            <person name="Kagoshima H."/>
            <person name="Schijlen E."/>
            <person name="Tajeshwar N."/>
            <person name="Catarino B."/>
            <person name="Hetherington A.J."/>
            <person name="Saltykova A."/>
            <person name="Bonnot C."/>
            <person name="Breuninger H."/>
            <person name="Symeonidi A."/>
            <person name="Radhakrishnan G.V."/>
            <person name="Van Nieuwerburgh F."/>
            <person name="Deforce D."/>
            <person name="Chang C."/>
            <person name="Karol K.G."/>
            <person name="Hedrich R."/>
            <person name="Ulvskov P."/>
            <person name="Glockner G."/>
            <person name="Delwiche C.F."/>
            <person name="Petrasek J."/>
            <person name="Van de Peer Y."/>
            <person name="Friml J."/>
            <person name="Beilby M."/>
            <person name="Dolan L."/>
            <person name="Kohara Y."/>
            <person name="Sugano S."/>
            <person name="Fujiyama A."/>
            <person name="Delaux P.-M."/>
            <person name="Quint M."/>
            <person name="TheiBen G."/>
            <person name="Hagemann M."/>
            <person name="Harholt J."/>
            <person name="Dunand C."/>
            <person name="Zachgo S."/>
            <person name="Langdale J."/>
            <person name="Maumus F."/>
            <person name="Straeten D.V.D."/>
            <person name="Gould S.B."/>
            <person name="Rensing S.A."/>
        </authorList>
    </citation>
    <scope>NUCLEOTIDE SEQUENCE [LARGE SCALE GENOMIC DNA]</scope>
    <source>
        <strain evidence="4 5">S276</strain>
    </source>
</reference>
<keyword evidence="1 3" id="KW-0547">Nucleotide-binding</keyword>
<comment type="caution">
    <text evidence="4">The sequence shown here is derived from an EMBL/GenBank/DDBJ whole genome shotgun (WGS) entry which is preliminary data.</text>
</comment>
<name>A0A388LFU7_CHABU</name>
<dbReference type="CDD" id="cd24028">
    <property type="entry name" value="ASKHA_NBD_HSP70_HSPA1-like"/>
    <property type="match status" value="1"/>
</dbReference>
<proteinExistence type="inferred from homology"/>
<evidence type="ECO:0000256" key="3">
    <source>
        <dbReference type="RuleBase" id="RU003322"/>
    </source>
</evidence>
<dbReference type="PROSITE" id="PS01036">
    <property type="entry name" value="HSP70_3"/>
    <property type="match status" value="1"/>
</dbReference>
<gene>
    <name evidence="4" type="ORF">CBR_g31650</name>
</gene>
<dbReference type="PRINTS" id="PR00301">
    <property type="entry name" value="HEATSHOCK70"/>
</dbReference>
<dbReference type="SUPFAM" id="SSF100920">
    <property type="entry name" value="Heat shock protein 70kD (HSP70), peptide-binding domain"/>
    <property type="match status" value="1"/>
</dbReference>
<evidence type="ECO:0000256" key="1">
    <source>
        <dbReference type="ARBA" id="ARBA00022741"/>
    </source>
</evidence>